<dbReference type="AlphaFoldDB" id="X0KXP3"/>
<dbReference type="HOGENOM" id="CLU_2941803_0_0_1"/>
<accession>X0KXP3</accession>
<dbReference type="Proteomes" id="UP000030701">
    <property type="component" value="Unassembled WGS sequence"/>
</dbReference>
<name>X0KXP3_FUSOX</name>
<reference evidence="1" key="1">
    <citation type="submission" date="2011-11" db="EMBL/GenBank/DDBJ databases">
        <title>The Genome Sequence of Fusarium oxysporum Cotton.</title>
        <authorList>
            <consortium name="The Broad Institute Genome Sequencing Platform"/>
            <person name="Ma L.-J."/>
            <person name="Gale L.R."/>
            <person name="Schwartz D.C."/>
            <person name="Zhou S."/>
            <person name="Corby-Kistler H."/>
            <person name="Young S.K."/>
            <person name="Zeng Q."/>
            <person name="Gargeya S."/>
            <person name="Fitzgerald M."/>
            <person name="Haas B."/>
            <person name="Abouelleil A."/>
            <person name="Alvarado L."/>
            <person name="Arachchi H.M."/>
            <person name="Berlin A."/>
            <person name="Brown A."/>
            <person name="Chapman S.B."/>
            <person name="Chen Z."/>
            <person name="Dunbar C."/>
            <person name="Freedman E."/>
            <person name="Gearin G."/>
            <person name="Goldberg J."/>
            <person name="Griggs A."/>
            <person name="Gujja S."/>
            <person name="Heiman D."/>
            <person name="Howarth C."/>
            <person name="Larson L."/>
            <person name="Lui A."/>
            <person name="MacDonald P.J.P."/>
            <person name="Montmayeur A."/>
            <person name="Murphy C."/>
            <person name="Neiman D."/>
            <person name="Pearson M."/>
            <person name="Priest M."/>
            <person name="Roberts A."/>
            <person name="Saif S."/>
            <person name="Shea T."/>
            <person name="Shenoy N."/>
            <person name="Sisk P."/>
            <person name="Stolte C."/>
            <person name="Sykes S."/>
            <person name="Wortman J."/>
            <person name="Nusbaum C."/>
            <person name="Birren B."/>
        </authorList>
    </citation>
    <scope>NUCLEOTIDE SEQUENCE [LARGE SCALE GENOMIC DNA]</scope>
    <source>
        <strain evidence="1">25433</strain>
    </source>
</reference>
<evidence type="ECO:0000313" key="1">
    <source>
        <dbReference type="EMBL" id="EXM13446.1"/>
    </source>
</evidence>
<protein>
    <submittedName>
        <fullName evidence="1">Uncharacterized protein</fullName>
    </submittedName>
</protein>
<dbReference type="EMBL" id="KK035282">
    <property type="protein sequence ID" value="EXM13446.1"/>
    <property type="molecule type" value="Genomic_DNA"/>
</dbReference>
<reference evidence="1" key="2">
    <citation type="submission" date="2014-03" db="EMBL/GenBank/DDBJ databases">
        <title>The Genome Annotation of Fusarium oxysporum Cotton.</title>
        <authorList>
            <consortium name="The Broad Institute Genomics Platform"/>
            <person name="Ma L.-J."/>
            <person name="Corby-Kistler H."/>
            <person name="Broz K."/>
            <person name="Gale L.R."/>
            <person name="Jonkers W."/>
            <person name="O'Donnell K."/>
            <person name="Ploetz R."/>
            <person name="Steinberg C."/>
            <person name="Schwartz D.C."/>
            <person name="VanEtten H."/>
            <person name="Zhou S."/>
            <person name="Young S.K."/>
            <person name="Zeng Q."/>
            <person name="Gargeya S."/>
            <person name="Fitzgerald M."/>
            <person name="Abouelleil A."/>
            <person name="Alvarado L."/>
            <person name="Chapman S.B."/>
            <person name="Gainer-Dewar J."/>
            <person name="Goldberg J."/>
            <person name="Griggs A."/>
            <person name="Gujja S."/>
            <person name="Hansen M."/>
            <person name="Howarth C."/>
            <person name="Imamovic A."/>
            <person name="Ireland A."/>
            <person name="Larimer J."/>
            <person name="McCowan C."/>
            <person name="Murphy C."/>
            <person name="Pearson M."/>
            <person name="Poon T.W."/>
            <person name="Priest M."/>
            <person name="Roberts A."/>
            <person name="Saif S."/>
            <person name="Shea T."/>
            <person name="Sykes S."/>
            <person name="Wortman J."/>
            <person name="Nusbaum C."/>
            <person name="Birren B."/>
        </authorList>
    </citation>
    <scope>NUCLEOTIDE SEQUENCE</scope>
    <source>
        <strain evidence="1">25433</strain>
    </source>
</reference>
<proteinExistence type="predicted"/>
<sequence>MGGPEQFVKCDMCGSKEIADKWPFEEDMVVQAITETRQNCVEAMGTILEAHGRHRNIVIQ</sequence>
<organism evidence="1">
    <name type="scientific">Fusarium oxysporum f. sp. vasinfectum 25433</name>
    <dbReference type="NCBI Taxonomy" id="1089449"/>
    <lineage>
        <taxon>Eukaryota</taxon>
        <taxon>Fungi</taxon>
        <taxon>Dikarya</taxon>
        <taxon>Ascomycota</taxon>
        <taxon>Pezizomycotina</taxon>
        <taxon>Sordariomycetes</taxon>
        <taxon>Hypocreomycetidae</taxon>
        <taxon>Hypocreales</taxon>
        <taxon>Nectriaceae</taxon>
        <taxon>Fusarium</taxon>
        <taxon>Fusarium oxysporum species complex</taxon>
    </lineage>
</organism>
<gene>
    <name evidence="1" type="ORF">FOTG_18096</name>
</gene>